<dbReference type="GO" id="GO:0005524">
    <property type="term" value="F:ATP binding"/>
    <property type="evidence" value="ECO:0007669"/>
    <property type="project" value="UniProtKB-KW"/>
</dbReference>
<evidence type="ECO:0000256" key="7">
    <source>
        <dbReference type="ARBA" id="ARBA00022989"/>
    </source>
</evidence>
<keyword evidence="4 9" id="KW-0812">Transmembrane</keyword>
<dbReference type="PROSITE" id="PS50893">
    <property type="entry name" value="ABC_TRANSPORTER_2"/>
    <property type="match status" value="1"/>
</dbReference>
<evidence type="ECO:0000259" key="11">
    <source>
        <dbReference type="PROSITE" id="PS50929"/>
    </source>
</evidence>
<dbReference type="InterPro" id="IPR039421">
    <property type="entry name" value="Type_1_exporter"/>
</dbReference>
<dbReference type="GO" id="GO:0016887">
    <property type="term" value="F:ATP hydrolysis activity"/>
    <property type="evidence" value="ECO:0007669"/>
    <property type="project" value="InterPro"/>
</dbReference>
<keyword evidence="5" id="KW-0547">Nucleotide-binding</keyword>
<feature type="transmembrane region" description="Helical" evidence="9">
    <location>
        <begin position="159"/>
        <end position="182"/>
    </location>
</feature>
<dbReference type="Gene3D" id="3.40.50.300">
    <property type="entry name" value="P-loop containing nucleotide triphosphate hydrolases"/>
    <property type="match status" value="1"/>
</dbReference>
<gene>
    <name evidence="12" type="ORF">Q2T42_08120</name>
</gene>
<dbReference type="PANTHER" id="PTHR24221:SF468">
    <property type="entry name" value="ABC TRANSPORTER"/>
    <property type="match status" value="1"/>
</dbReference>
<comment type="subcellular location">
    <subcellularLocation>
        <location evidence="1">Cell membrane</location>
        <topology evidence="1">Multi-pass membrane protein</topology>
    </subcellularLocation>
</comment>
<keyword evidence="6 12" id="KW-0067">ATP-binding</keyword>
<dbReference type="InterPro" id="IPR003439">
    <property type="entry name" value="ABC_transporter-like_ATP-bd"/>
</dbReference>
<reference evidence="12" key="1">
    <citation type="journal article" date="2023" name="Plants (Basel)">
        <title>Genomic Analysis of Leptolyngbya boryana CZ1 Reveals Efficient Carbon Fixation Modules.</title>
        <authorList>
            <person name="Bai X."/>
            <person name="Wang H."/>
            <person name="Cheng W."/>
            <person name="Wang J."/>
            <person name="Ma M."/>
            <person name="Hu H."/>
            <person name="Song Z."/>
            <person name="Ma H."/>
            <person name="Fan Y."/>
            <person name="Du C."/>
            <person name="Xu J."/>
        </authorList>
    </citation>
    <scope>NUCLEOTIDE SEQUENCE</scope>
    <source>
        <strain evidence="12">CZ1</strain>
    </source>
</reference>
<dbReference type="CDD" id="cd18564">
    <property type="entry name" value="ABC_6TM_exporter_like"/>
    <property type="match status" value="1"/>
</dbReference>
<dbReference type="InterPro" id="IPR003593">
    <property type="entry name" value="AAA+_ATPase"/>
</dbReference>
<dbReference type="Gene3D" id="1.20.1560.10">
    <property type="entry name" value="ABC transporter type 1, transmembrane domain"/>
    <property type="match status" value="1"/>
</dbReference>
<dbReference type="SMART" id="SM00382">
    <property type="entry name" value="AAA"/>
    <property type="match status" value="1"/>
</dbReference>
<dbReference type="AlphaFoldDB" id="A0AA97AQM1"/>
<evidence type="ECO:0000256" key="2">
    <source>
        <dbReference type="ARBA" id="ARBA00022448"/>
    </source>
</evidence>
<evidence type="ECO:0000313" key="12">
    <source>
        <dbReference type="EMBL" id="WNZ47798.1"/>
    </source>
</evidence>
<sequence length="616" mass="67793">MNPAQQLQVVIPGIGRILKRFSPYIRKQQSLITLSMLALFGEIALRLLEPLPLKFIFDELFVQQAGGAVLHPVPLIGALDTRSLLLLCAIAIVALAGIRGIAAYWSTVGFALAGNRVLTEIRSVLYTHLQTLSLSFYSRTRSGDLTLRVISDVAVLQEVVVTALLPLLANCLILFGMVGVMFWLNAQLAILGLTLLPIFWFSTFRLTQRIRAVSKQQRQREGSMAATAAESIGAIKLVQALSLQDKFTTVFTHQNQKSLKEGVKAKRLSAQLERTVEVLLATATALVLWRGAELVLRNALTPGDLLVFLTYLKNAFKPVRDFAKYIGRLAKASAAGDRILDLLDQAPDIYDLPEAKPAPRLAGAVQFDNVSFAYEPGYSVLQDISFTVKPGQRVAIVGYSGSGKSTLTTLLLRLYEPDQGTILIDHQDIRRYTLESLRTQMSVVLQDSLLFAASVWDNIAYGASTATEADVIAAAKLANAHEFILNLPQGYDTILGERGVTLSGGQRQRLSIARAAIRQAPILILDEPTTGLDKANEQEVIDALERLSVGRTTFLIVHDLELAARADFIFYMERGRLVERGTHEALMQLNDRYAALYRLQATERQYAAASNLECSI</sequence>
<dbReference type="GO" id="GO:0005886">
    <property type="term" value="C:plasma membrane"/>
    <property type="evidence" value="ECO:0007669"/>
    <property type="project" value="UniProtKB-SubCell"/>
</dbReference>
<evidence type="ECO:0000259" key="10">
    <source>
        <dbReference type="PROSITE" id="PS50893"/>
    </source>
</evidence>
<evidence type="ECO:0000256" key="8">
    <source>
        <dbReference type="ARBA" id="ARBA00023136"/>
    </source>
</evidence>
<accession>A0AA97AQM1</accession>
<evidence type="ECO:0000256" key="5">
    <source>
        <dbReference type="ARBA" id="ARBA00022741"/>
    </source>
</evidence>
<dbReference type="InterPro" id="IPR011527">
    <property type="entry name" value="ABC1_TM_dom"/>
</dbReference>
<evidence type="ECO:0000256" key="4">
    <source>
        <dbReference type="ARBA" id="ARBA00022692"/>
    </source>
</evidence>
<dbReference type="Pfam" id="PF00664">
    <property type="entry name" value="ABC_membrane"/>
    <property type="match status" value="1"/>
</dbReference>
<feature type="domain" description="ABC transmembrane type-1" evidence="11">
    <location>
        <begin position="34"/>
        <end position="331"/>
    </location>
</feature>
<dbReference type="SUPFAM" id="SSF90123">
    <property type="entry name" value="ABC transporter transmembrane region"/>
    <property type="match status" value="1"/>
</dbReference>
<organism evidence="12">
    <name type="scientific">Leptolyngbya boryana CZ1</name>
    <dbReference type="NCBI Taxonomy" id="3060204"/>
    <lineage>
        <taxon>Bacteria</taxon>
        <taxon>Bacillati</taxon>
        <taxon>Cyanobacteriota</taxon>
        <taxon>Cyanophyceae</taxon>
        <taxon>Leptolyngbyales</taxon>
        <taxon>Leptolyngbyaceae</taxon>
        <taxon>Leptolyngbya group</taxon>
        <taxon>Leptolyngbya</taxon>
    </lineage>
</organism>
<evidence type="ECO:0000256" key="6">
    <source>
        <dbReference type="ARBA" id="ARBA00022840"/>
    </source>
</evidence>
<dbReference type="PROSITE" id="PS00211">
    <property type="entry name" value="ABC_TRANSPORTER_1"/>
    <property type="match status" value="1"/>
</dbReference>
<feature type="transmembrane region" description="Helical" evidence="9">
    <location>
        <begin position="84"/>
        <end position="105"/>
    </location>
</feature>
<name>A0AA97AQM1_LEPBY</name>
<dbReference type="InterPro" id="IPR036640">
    <property type="entry name" value="ABC1_TM_sf"/>
</dbReference>
<dbReference type="EMBL" id="CP130144">
    <property type="protein sequence ID" value="WNZ47798.1"/>
    <property type="molecule type" value="Genomic_DNA"/>
</dbReference>
<dbReference type="InterPro" id="IPR017871">
    <property type="entry name" value="ABC_transporter-like_CS"/>
</dbReference>
<dbReference type="GO" id="GO:0034040">
    <property type="term" value="F:ATPase-coupled lipid transmembrane transporter activity"/>
    <property type="evidence" value="ECO:0007669"/>
    <property type="project" value="TreeGrafter"/>
</dbReference>
<protein>
    <submittedName>
        <fullName evidence="12">ABC transporter ATP-binding protein</fullName>
    </submittedName>
</protein>
<dbReference type="GO" id="GO:0140359">
    <property type="term" value="F:ABC-type transporter activity"/>
    <property type="evidence" value="ECO:0007669"/>
    <property type="project" value="InterPro"/>
</dbReference>
<dbReference type="Pfam" id="PF00005">
    <property type="entry name" value="ABC_tran"/>
    <property type="match status" value="1"/>
</dbReference>
<dbReference type="PANTHER" id="PTHR24221">
    <property type="entry name" value="ATP-BINDING CASSETTE SUB-FAMILY B"/>
    <property type="match status" value="1"/>
</dbReference>
<keyword evidence="7 9" id="KW-1133">Transmembrane helix</keyword>
<evidence type="ECO:0000256" key="3">
    <source>
        <dbReference type="ARBA" id="ARBA00022475"/>
    </source>
</evidence>
<keyword evidence="3" id="KW-1003">Cell membrane</keyword>
<dbReference type="InterPro" id="IPR027417">
    <property type="entry name" value="P-loop_NTPase"/>
</dbReference>
<evidence type="ECO:0000256" key="1">
    <source>
        <dbReference type="ARBA" id="ARBA00004651"/>
    </source>
</evidence>
<dbReference type="RefSeq" id="WP_316428316.1">
    <property type="nucleotide sequence ID" value="NZ_CP130144.1"/>
</dbReference>
<reference evidence="12" key="2">
    <citation type="submission" date="2023-07" db="EMBL/GenBank/DDBJ databases">
        <authorList>
            <person name="Bai X.-H."/>
            <person name="Wang H.-H."/>
            <person name="Wang J."/>
            <person name="Ma M.-Y."/>
            <person name="Hu H.-H."/>
            <person name="Song Z.-L."/>
            <person name="Ma H.-G."/>
            <person name="Fan Y."/>
            <person name="Du C.-Y."/>
            <person name="Xu J.-C."/>
        </authorList>
    </citation>
    <scope>NUCLEOTIDE SEQUENCE</scope>
    <source>
        <strain evidence="12">CZ1</strain>
    </source>
</reference>
<dbReference type="PROSITE" id="PS50929">
    <property type="entry name" value="ABC_TM1F"/>
    <property type="match status" value="1"/>
</dbReference>
<dbReference type="FunFam" id="3.40.50.300:FF:000221">
    <property type="entry name" value="Multidrug ABC transporter ATP-binding protein"/>
    <property type="match status" value="1"/>
</dbReference>
<feature type="transmembrane region" description="Helical" evidence="9">
    <location>
        <begin position="188"/>
        <end position="207"/>
    </location>
</feature>
<evidence type="ECO:0000256" key="9">
    <source>
        <dbReference type="SAM" id="Phobius"/>
    </source>
</evidence>
<proteinExistence type="predicted"/>
<keyword evidence="8 9" id="KW-0472">Membrane</keyword>
<dbReference type="SUPFAM" id="SSF52540">
    <property type="entry name" value="P-loop containing nucleoside triphosphate hydrolases"/>
    <property type="match status" value="1"/>
</dbReference>
<feature type="domain" description="ABC transporter" evidence="10">
    <location>
        <begin position="365"/>
        <end position="599"/>
    </location>
</feature>
<keyword evidence="2" id="KW-0813">Transport</keyword>